<evidence type="ECO:0000313" key="7">
    <source>
        <dbReference type="EMBL" id="GIJ72745.1"/>
    </source>
</evidence>
<name>A0A8J4EEN1_9ACTN</name>
<comment type="caution">
    <text evidence="7">The sequence shown here is derived from an EMBL/GenBank/DDBJ whole genome shotgun (WGS) entry which is preliminary data.</text>
</comment>
<evidence type="ECO:0000313" key="8">
    <source>
        <dbReference type="Proteomes" id="UP000635606"/>
    </source>
</evidence>
<protein>
    <submittedName>
        <fullName evidence="7">MFS transporter</fullName>
    </submittedName>
</protein>
<keyword evidence="4 6" id="KW-1133">Transmembrane helix</keyword>
<dbReference type="InterPro" id="IPR011701">
    <property type="entry name" value="MFS"/>
</dbReference>
<proteinExistence type="predicted"/>
<reference evidence="7" key="1">
    <citation type="submission" date="2021-01" db="EMBL/GenBank/DDBJ databases">
        <title>Whole genome shotgun sequence of Virgisporangium ochraceum NBRC 16418.</title>
        <authorList>
            <person name="Komaki H."/>
            <person name="Tamura T."/>
        </authorList>
    </citation>
    <scope>NUCLEOTIDE SEQUENCE</scope>
    <source>
        <strain evidence="7">NBRC 16418</strain>
    </source>
</reference>
<feature type="transmembrane region" description="Helical" evidence="6">
    <location>
        <begin position="257"/>
        <end position="277"/>
    </location>
</feature>
<feature type="transmembrane region" description="Helical" evidence="6">
    <location>
        <begin position="223"/>
        <end position="245"/>
    </location>
</feature>
<dbReference type="GO" id="GO:0022857">
    <property type="term" value="F:transmembrane transporter activity"/>
    <property type="evidence" value="ECO:0007669"/>
    <property type="project" value="InterPro"/>
</dbReference>
<feature type="transmembrane region" description="Helical" evidence="6">
    <location>
        <begin position="289"/>
        <end position="308"/>
    </location>
</feature>
<dbReference type="Pfam" id="PF07690">
    <property type="entry name" value="MFS_1"/>
    <property type="match status" value="1"/>
</dbReference>
<sequence length="412" mass="42947">MVGDEGFPSRSFLWYWRAGAVSAFGTYITMFALQALVVLTLHGSATQVGWLNSARWLPYLIVGVLLGALVDRRPRRPVMITTDLVQAGLLAIIPLLWWIDLLSFPALLVIVAAYGTAAVINGAATMSFLPRLVQRRHLQRAHARVDGADAVAQTAGPALGGVLVSALGAPLVVLVDAATYVFSAVALSRIKMREPRPTAEPATRNLVAEIRDGVRWIYRGSGLATLAIATHGWFVGNAVIGVVAAPYALAALDLTPFQFGIIGAAGGVGAALGAAVTTRVGLLLGTGRTIIGCHLITTASVLVMVAASATSHTWTSAAVLGTGTGLYGLAMGMSNSHEMSFRQLLTPDELQARTNTTLRSLNRAVMVLVAPLAGAVADSWGIRPTLLAAAAVFAAVSCGLALSPFRSVRAPA</sequence>
<dbReference type="EMBL" id="BOPH01000105">
    <property type="protein sequence ID" value="GIJ72745.1"/>
    <property type="molecule type" value="Genomic_DNA"/>
</dbReference>
<feature type="transmembrane region" description="Helical" evidence="6">
    <location>
        <begin position="12"/>
        <end position="33"/>
    </location>
</feature>
<feature type="transmembrane region" description="Helical" evidence="6">
    <location>
        <begin position="105"/>
        <end position="129"/>
    </location>
</feature>
<dbReference type="InterPro" id="IPR036259">
    <property type="entry name" value="MFS_trans_sf"/>
</dbReference>
<evidence type="ECO:0000256" key="6">
    <source>
        <dbReference type="SAM" id="Phobius"/>
    </source>
</evidence>
<dbReference type="PANTHER" id="PTHR23513:SF6">
    <property type="entry name" value="MAJOR FACILITATOR SUPERFAMILY ASSOCIATED DOMAIN-CONTAINING PROTEIN"/>
    <property type="match status" value="1"/>
</dbReference>
<dbReference type="Gene3D" id="1.20.1250.20">
    <property type="entry name" value="MFS general substrate transporter like domains"/>
    <property type="match status" value="1"/>
</dbReference>
<keyword evidence="8" id="KW-1185">Reference proteome</keyword>
<gene>
    <name evidence="7" type="ORF">Voc01_076620</name>
</gene>
<dbReference type="RefSeq" id="WP_203932594.1">
    <property type="nucleotide sequence ID" value="NZ_BOPH01000105.1"/>
</dbReference>
<comment type="subcellular location">
    <subcellularLocation>
        <location evidence="1">Cell membrane</location>
        <topology evidence="1">Multi-pass membrane protein</topology>
    </subcellularLocation>
</comment>
<feature type="transmembrane region" description="Helical" evidence="6">
    <location>
        <begin position="77"/>
        <end position="99"/>
    </location>
</feature>
<evidence type="ECO:0000256" key="4">
    <source>
        <dbReference type="ARBA" id="ARBA00022989"/>
    </source>
</evidence>
<accession>A0A8J4EEN1</accession>
<feature type="transmembrane region" description="Helical" evidence="6">
    <location>
        <begin position="361"/>
        <end position="380"/>
    </location>
</feature>
<dbReference type="PANTHER" id="PTHR23513">
    <property type="entry name" value="INTEGRAL MEMBRANE EFFLUX PROTEIN-RELATED"/>
    <property type="match status" value="1"/>
</dbReference>
<keyword evidence="2" id="KW-1003">Cell membrane</keyword>
<feature type="transmembrane region" description="Helical" evidence="6">
    <location>
        <begin position="386"/>
        <end position="405"/>
    </location>
</feature>
<organism evidence="7 8">
    <name type="scientific">Virgisporangium ochraceum</name>
    <dbReference type="NCBI Taxonomy" id="65505"/>
    <lineage>
        <taxon>Bacteria</taxon>
        <taxon>Bacillati</taxon>
        <taxon>Actinomycetota</taxon>
        <taxon>Actinomycetes</taxon>
        <taxon>Micromonosporales</taxon>
        <taxon>Micromonosporaceae</taxon>
        <taxon>Virgisporangium</taxon>
    </lineage>
</organism>
<dbReference type="SUPFAM" id="SSF103473">
    <property type="entry name" value="MFS general substrate transporter"/>
    <property type="match status" value="1"/>
</dbReference>
<keyword evidence="5 6" id="KW-0472">Membrane</keyword>
<evidence type="ECO:0000256" key="3">
    <source>
        <dbReference type="ARBA" id="ARBA00022692"/>
    </source>
</evidence>
<evidence type="ECO:0000256" key="1">
    <source>
        <dbReference type="ARBA" id="ARBA00004651"/>
    </source>
</evidence>
<evidence type="ECO:0000256" key="5">
    <source>
        <dbReference type="ARBA" id="ARBA00023136"/>
    </source>
</evidence>
<evidence type="ECO:0000256" key="2">
    <source>
        <dbReference type="ARBA" id="ARBA00022475"/>
    </source>
</evidence>
<dbReference type="GO" id="GO:0005886">
    <property type="term" value="C:plasma membrane"/>
    <property type="evidence" value="ECO:0007669"/>
    <property type="project" value="UniProtKB-SubCell"/>
</dbReference>
<dbReference type="AlphaFoldDB" id="A0A8J4EEN1"/>
<dbReference type="Proteomes" id="UP000635606">
    <property type="component" value="Unassembled WGS sequence"/>
</dbReference>
<dbReference type="CDD" id="cd06173">
    <property type="entry name" value="MFS_MefA_like"/>
    <property type="match status" value="1"/>
</dbReference>
<feature type="transmembrane region" description="Helical" evidence="6">
    <location>
        <begin position="314"/>
        <end position="333"/>
    </location>
</feature>
<keyword evidence="3 6" id="KW-0812">Transmembrane</keyword>
<feature type="transmembrane region" description="Helical" evidence="6">
    <location>
        <begin position="53"/>
        <end position="70"/>
    </location>
</feature>